<evidence type="ECO:0000313" key="4">
    <source>
        <dbReference type="EMBL" id="MDQ0428584.1"/>
    </source>
</evidence>
<proteinExistence type="predicted"/>
<dbReference type="InterPro" id="IPR050624">
    <property type="entry name" value="HTH-type_Tx_Regulator"/>
</dbReference>
<feature type="domain" description="HTH tetR-type" evidence="3">
    <location>
        <begin position="8"/>
        <end position="68"/>
    </location>
</feature>
<dbReference type="InterPro" id="IPR023772">
    <property type="entry name" value="DNA-bd_HTH_TetR-type_CS"/>
</dbReference>
<evidence type="ECO:0000313" key="5">
    <source>
        <dbReference type="Proteomes" id="UP001241988"/>
    </source>
</evidence>
<gene>
    <name evidence="4" type="ORF">QOZ98_001410</name>
</gene>
<dbReference type="PANTHER" id="PTHR43479:SF11">
    <property type="entry name" value="ACREF_ENVCD OPERON REPRESSOR-RELATED"/>
    <property type="match status" value="1"/>
</dbReference>
<name>A0ABU0GTA0_9BACL</name>
<evidence type="ECO:0000259" key="3">
    <source>
        <dbReference type="PROSITE" id="PS50977"/>
    </source>
</evidence>
<dbReference type="EMBL" id="JAUSWB010000003">
    <property type="protein sequence ID" value="MDQ0428584.1"/>
    <property type="molecule type" value="Genomic_DNA"/>
</dbReference>
<dbReference type="InterPro" id="IPR049484">
    <property type="entry name" value="Rv0078-like_C"/>
</dbReference>
<dbReference type="Pfam" id="PF21351">
    <property type="entry name" value="TetR_C_41"/>
    <property type="match status" value="1"/>
</dbReference>
<sequence length="194" mass="21610">MKNQELAERTKNSLINTARVQFTEKGYAETSLEEIVGKINITRGALYHHFGNKLGLFKAVVEVVQRGIAESIEQESAKSENSWEQLVLGCHAFVHAALLIENRRILLVDGPAVLGWNEWSEIDEHHSESRLLQKITDLKADGLIKDSISVKALTTVISGSLNEAVLWVSHAENPEQAKDEVLAVIDVMLNGFRK</sequence>
<dbReference type="InterPro" id="IPR001647">
    <property type="entry name" value="HTH_TetR"/>
</dbReference>
<dbReference type="PRINTS" id="PR00455">
    <property type="entry name" value="HTHTETR"/>
</dbReference>
<comment type="caution">
    <text evidence="4">The sequence shown here is derived from an EMBL/GenBank/DDBJ whole genome shotgun (WGS) entry which is preliminary data.</text>
</comment>
<dbReference type="Gene3D" id="1.10.357.10">
    <property type="entry name" value="Tetracycline Repressor, domain 2"/>
    <property type="match status" value="1"/>
</dbReference>
<feature type="DNA-binding region" description="H-T-H motif" evidence="2">
    <location>
        <begin position="31"/>
        <end position="50"/>
    </location>
</feature>
<dbReference type="PANTHER" id="PTHR43479">
    <property type="entry name" value="ACREF/ENVCD OPERON REPRESSOR-RELATED"/>
    <property type="match status" value="1"/>
</dbReference>
<evidence type="ECO:0000256" key="1">
    <source>
        <dbReference type="ARBA" id="ARBA00023125"/>
    </source>
</evidence>
<keyword evidence="5" id="KW-1185">Reference proteome</keyword>
<dbReference type="RefSeq" id="WP_308786753.1">
    <property type="nucleotide sequence ID" value="NZ_JAUSWB010000003.1"/>
</dbReference>
<dbReference type="Pfam" id="PF00440">
    <property type="entry name" value="TetR_N"/>
    <property type="match status" value="1"/>
</dbReference>
<dbReference type="Proteomes" id="UP001241988">
    <property type="component" value="Unassembled WGS sequence"/>
</dbReference>
<dbReference type="PROSITE" id="PS01081">
    <property type="entry name" value="HTH_TETR_1"/>
    <property type="match status" value="1"/>
</dbReference>
<reference evidence="4 5" key="1">
    <citation type="submission" date="2023-07" db="EMBL/GenBank/DDBJ databases">
        <title>Genomic Encyclopedia of Type Strains, Phase IV (KMG-IV): sequencing the most valuable type-strain genomes for metagenomic binning, comparative biology and taxonomic classification.</title>
        <authorList>
            <person name="Goeker M."/>
        </authorList>
    </citation>
    <scope>NUCLEOTIDE SEQUENCE [LARGE SCALE GENOMIC DNA]</scope>
    <source>
        <strain evidence="4 5">DSM 16419</strain>
    </source>
</reference>
<keyword evidence="1 2" id="KW-0238">DNA-binding</keyword>
<protein>
    <submittedName>
        <fullName evidence="4">AcrR family transcriptional regulator</fullName>
    </submittedName>
</protein>
<dbReference type="PROSITE" id="PS50977">
    <property type="entry name" value="HTH_TETR_2"/>
    <property type="match status" value="1"/>
</dbReference>
<dbReference type="SUPFAM" id="SSF46689">
    <property type="entry name" value="Homeodomain-like"/>
    <property type="match status" value="1"/>
</dbReference>
<dbReference type="InterPro" id="IPR009057">
    <property type="entry name" value="Homeodomain-like_sf"/>
</dbReference>
<evidence type="ECO:0000256" key="2">
    <source>
        <dbReference type="PROSITE-ProRule" id="PRU00335"/>
    </source>
</evidence>
<organism evidence="4 5">
    <name type="scientific">Planomicrobium stackebrandtii</name>
    <dbReference type="NCBI Taxonomy" id="253160"/>
    <lineage>
        <taxon>Bacteria</taxon>
        <taxon>Bacillati</taxon>
        <taxon>Bacillota</taxon>
        <taxon>Bacilli</taxon>
        <taxon>Bacillales</taxon>
        <taxon>Caryophanaceae</taxon>
        <taxon>Planomicrobium</taxon>
    </lineage>
</organism>
<accession>A0ABU0GTA0</accession>